<protein>
    <submittedName>
        <fullName evidence="1">Uncharacterized protein</fullName>
    </submittedName>
</protein>
<organism evidence="1 2">
    <name type="scientific">Actinokineospora iranica</name>
    <dbReference type="NCBI Taxonomy" id="1271860"/>
    <lineage>
        <taxon>Bacteria</taxon>
        <taxon>Bacillati</taxon>
        <taxon>Actinomycetota</taxon>
        <taxon>Actinomycetes</taxon>
        <taxon>Pseudonocardiales</taxon>
        <taxon>Pseudonocardiaceae</taxon>
        <taxon>Actinokineospora</taxon>
    </lineage>
</organism>
<dbReference type="InterPro" id="IPR027417">
    <property type="entry name" value="P-loop_NTPase"/>
</dbReference>
<sequence>MLTLLAIGHPVRLLGEVSVGAGFGGFPTGSRGCDSIGGRAVTVGEYWWCAVVFRGLTTPLPGRYGRVVPFIDIVPVGPAGSGKTSLLAAMQQGLEECDAGLAPVVRADPVTAVRLAQVWRSMRADGPGWPARTDPDALVDLRFAAETDGEEPLYETRLVDYDGSLVTGDRRQASRSLLARVRRADALLCVLDGGRIADLLDGDRGYFEHTMAGVWRLVAVRGKAVRFVVTKWDLLEGRTTLAEVRDALLTVPGFAAAARRRAASGSVGLIPVSVLGEAPVRDAVVPLWSVFPHALRSAAGRVGQATGRGGSVATDVGARLLSQAVTAVAVRQVLQRVVRAVPERRAARRYAGHAAVGVSMLVEAAVKAWCDRTTRPDDDDGARARLLVRAAEAYEWELDGFRRRYPDSDLTRAVSSERARRRAD</sequence>
<dbReference type="SUPFAM" id="SSF52540">
    <property type="entry name" value="P-loop containing nucleoside triphosphate hydrolases"/>
    <property type="match status" value="1"/>
</dbReference>
<dbReference type="Gene3D" id="3.40.50.300">
    <property type="entry name" value="P-loop containing nucleotide triphosphate hydrolases"/>
    <property type="match status" value="1"/>
</dbReference>
<reference evidence="2" key="1">
    <citation type="submission" date="2016-10" db="EMBL/GenBank/DDBJ databases">
        <authorList>
            <person name="Varghese N."/>
            <person name="Submissions S."/>
        </authorList>
    </citation>
    <scope>NUCLEOTIDE SEQUENCE [LARGE SCALE GENOMIC DNA]</scope>
    <source>
        <strain evidence="2">IBRC-M 10403</strain>
    </source>
</reference>
<evidence type="ECO:0000313" key="2">
    <source>
        <dbReference type="Proteomes" id="UP000199501"/>
    </source>
</evidence>
<dbReference type="EMBL" id="FMZZ01000001">
    <property type="protein sequence ID" value="SDC34104.1"/>
    <property type="molecule type" value="Genomic_DNA"/>
</dbReference>
<keyword evidence="2" id="KW-1185">Reference proteome</keyword>
<gene>
    <name evidence="1" type="ORF">SAMN05216174_1011081</name>
</gene>
<dbReference type="AlphaFoldDB" id="A0A1G6KT15"/>
<accession>A0A1G6KT15</accession>
<evidence type="ECO:0000313" key="1">
    <source>
        <dbReference type="EMBL" id="SDC34104.1"/>
    </source>
</evidence>
<dbReference type="Proteomes" id="UP000199501">
    <property type="component" value="Unassembled WGS sequence"/>
</dbReference>
<dbReference type="STRING" id="1271860.SAMN05216174_1011081"/>
<name>A0A1G6KT15_9PSEU</name>
<proteinExistence type="predicted"/>